<dbReference type="AlphaFoldDB" id="A0A6L2KW39"/>
<evidence type="ECO:0000313" key="3">
    <source>
        <dbReference type="EMBL" id="GEU53668.1"/>
    </source>
</evidence>
<feature type="region of interest" description="Disordered" evidence="1">
    <location>
        <begin position="262"/>
        <end position="299"/>
    </location>
</feature>
<dbReference type="InterPro" id="IPR057670">
    <property type="entry name" value="SH3_retrovirus"/>
</dbReference>
<protein>
    <recommendedName>
        <fullName evidence="2">Retroviral polymerase SH3-like domain-containing protein</fullName>
    </recommendedName>
</protein>
<gene>
    <name evidence="3" type="ORF">Tci_025646</name>
</gene>
<feature type="domain" description="Retroviral polymerase SH3-like" evidence="2">
    <location>
        <begin position="139"/>
        <end position="184"/>
    </location>
</feature>
<evidence type="ECO:0000256" key="1">
    <source>
        <dbReference type="SAM" id="MobiDB-lite"/>
    </source>
</evidence>
<accession>A0A6L2KW39</accession>
<name>A0A6L2KW39_TANCI</name>
<dbReference type="Pfam" id="PF25597">
    <property type="entry name" value="SH3_retrovirus"/>
    <property type="match status" value="1"/>
</dbReference>
<organism evidence="3">
    <name type="scientific">Tanacetum cinerariifolium</name>
    <name type="common">Dalmatian daisy</name>
    <name type="synonym">Chrysanthemum cinerariifolium</name>
    <dbReference type="NCBI Taxonomy" id="118510"/>
    <lineage>
        <taxon>Eukaryota</taxon>
        <taxon>Viridiplantae</taxon>
        <taxon>Streptophyta</taxon>
        <taxon>Embryophyta</taxon>
        <taxon>Tracheophyta</taxon>
        <taxon>Spermatophyta</taxon>
        <taxon>Magnoliopsida</taxon>
        <taxon>eudicotyledons</taxon>
        <taxon>Gunneridae</taxon>
        <taxon>Pentapetalae</taxon>
        <taxon>asterids</taxon>
        <taxon>campanulids</taxon>
        <taxon>Asterales</taxon>
        <taxon>Asteraceae</taxon>
        <taxon>Asteroideae</taxon>
        <taxon>Anthemideae</taxon>
        <taxon>Anthemidinae</taxon>
        <taxon>Tanacetum</taxon>
    </lineage>
</organism>
<feature type="compositionally biased region" description="Low complexity" evidence="1">
    <location>
        <begin position="282"/>
        <end position="295"/>
    </location>
</feature>
<feature type="compositionally biased region" description="Polar residues" evidence="1">
    <location>
        <begin position="265"/>
        <end position="281"/>
    </location>
</feature>
<comment type="caution">
    <text evidence="3">The sequence shown here is derived from an EMBL/GenBank/DDBJ whole genome shotgun (WGS) entry which is preliminary data.</text>
</comment>
<dbReference type="EMBL" id="BKCJ010003209">
    <property type="protein sequence ID" value="GEU53668.1"/>
    <property type="molecule type" value="Genomic_DNA"/>
</dbReference>
<sequence>MGSSDSNTNVDENIVYDVGTQVSYDNVTNDNNPMNKVNFHSLEPNETIGDDDLVIPKSSFEESHWGRNSYARALIELDVKYDLKDNLIVVVLLLEGEGCTYIMIGRHDGVFPNMSSVQGIQDQVMAWASSLVTSGLCENLGKLQPKADIGIFIGYASTKKAFRIYNRRTRRIVETIYVDFDELTAMASEQRRSGPALNEMTPETISSGLVHTTSPSTSYVPPSRNDWDLLFQPMFDELLNPPPSVVNQAPEDIAPIIEVIPPVNADSTGSHSSTTVEQDAPSTSNSTTPTKTQSSIIPQDVGDDNLDIKVAHMGSDLLFGIAILEVNSEQSTTPVSPQAIVQTDYPLPHHNCKWTKDHPLNNIIGQLDRPVSTRLQLHEQALFCYYGAFLTSVELKTYKEALTQSCWIEVMQDELHEFVRLKVWELVPRPDKVMVITLKWIYKSLFEAFGSLTNTSLAAKINYLERQMIDGKLVLLGYDGMPLNMGRSNTCMGSSDSNTNVDDNIVHDSHWGRNSYARALIELDVKYDLKDNLIVVVLLLEGEGCTYIMIGVEYEWTPPIGTSNLAPKVKEASTSGNKVSTTSTPTLKVCTANSFGVLCLMDMESTHMDDHVPIAKCKLEMMMDKGLRRIRWTHWLMRKVIVKWKRCTMKSQVLWNQRVSRVLKLLLVEMVLGIKTESRRGGEWNRDVGMDMKMTGFAICGRREIYIPRPLPPAAIVEPKKDDNTKVEKVFVERSSQAKKSQATKHDDYSTLSILAAASNSISNMLAPANERVYVLYVQDDEMQSEIRCGCGWE</sequence>
<evidence type="ECO:0000259" key="2">
    <source>
        <dbReference type="Pfam" id="PF25597"/>
    </source>
</evidence>
<proteinExistence type="predicted"/>
<reference evidence="3" key="1">
    <citation type="journal article" date="2019" name="Sci. Rep.">
        <title>Draft genome of Tanacetum cinerariifolium, the natural source of mosquito coil.</title>
        <authorList>
            <person name="Yamashiro T."/>
            <person name="Shiraishi A."/>
            <person name="Satake H."/>
            <person name="Nakayama K."/>
        </authorList>
    </citation>
    <scope>NUCLEOTIDE SEQUENCE</scope>
</reference>